<dbReference type="SUPFAM" id="SSF53213">
    <property type="entry name" value="LigB-like"/>
    <property type="match status" value="1"/>
</dbReference>
<evidence type="ECO:0000313" key="2">
    <source>
        <dbReference type="EMBL" id="MFG6432312.1"/>
    </source>
</evidence>
<dbReference type="Proteomes" id="UP001606210">
    <property type="component" value="Unassembled WGS sequence"/>
</dbReference>
<dbReference type="NCBIfam" id="NF009901">
    <property type="entry name" value="PRK13364.1"/>
    <property type="match status" value="1"/>
</dbReference>
<evidence type="ECO:0000259" key="1">
    <source>
        <dbReference type="Pfam" id="PF02900"/>
    </source>
</evidence>
<comment type="caution">
    <text evidence="2">The sequence shown here is derived from an EMBL/GenBank/DDBJ whole genome shotgun (WGS) entry which is preliminary data.</text>
</comment>
<dbReference type="Gene3D" id="3.40.830.10">
    <property type="entry name" value="LigB-like"/>
    <property type="match status" value="1"/>
</dbReference>
<name>A0ABW7FAQ2_9BURK</name>
<dbReference type="InterPro" id="IPR004183">
    <property type="entry name" value="Xdiol_dOase_suB"/>
</dbReference>
<evidence type="ECO:0000313" key="3">
    <source>
        <dbReference type="Proteomes" id="UP001606210"/>
    </source>
</evidence>
<dbReference type="EMBL" id="JBIGHV010000008">
    <property type="protein sequence ID" value="MFG6432312.1"/>
    <property type="molecule type" value="Genomic_DNA"/>
</dbReference>
<keyword evidence="2" id="KW-0560">Oxidoreductase</keyword>
<proteinExistence type="predicted"/>
<feature type="domain" description="Extradiol ring-cleavage dioxygenase class III enzyme subunit B" evidence="1">
    <location>
        <begin position="8"/>
        <end position="280"/>
    </location>
</feature>
<gene>
    <name evidence="2" type="ORF">ACG00Y_20505</name>
</gene>
<dbReference type="Pfam" id="PF02900">
    <property type="entry name" value="LigB"/>
    <property type="match status" value="1"/>
</dbReference>
<dbReference type="NCBIfam" id="NF009903">
    <property type="entry name" value="PRK13366.1"/>
    <property type="match status" value="1"/>
</dbReference>
<organism evidence="2 3">
    <name type="scientific">Pelomonas parva</name>
    <dbReference type="NCBI Taxonomy" id="3299032"/>
    <lineage>
        <taxon>Bacteria</taxon>
        <taxon>Pseudomonadati</taxon>
        <taxon>Pseudomonadota</taxon>
        <taxon>Betaproteobacteria</taxon>
        <taxon>Burkholderiales</taxon>
        <taxon>Sphaerotilaceae</taxon>
        <taxon>Roseateles</taxon>
    </lineage>
</organism>
<protein>
    <submittedName>
        <fullName evidence="2">Class III extradiol dioxygenase subunit beta</fullName>
    </submittedName>
</protein>
<accession>A0ABW7FAQ2</accession>
<reference evidence="2 3" key="1">
    <citation type="submission" date="2024-08" db="EMBL/GenBank/DDBJ databases">
        <authorList>
            <person name="Lu H."/>
        </authorList>
    </citation>
    <scope>NUCLEOTIDE SEQUENCE [LARGE SCALE GENOMIC DNA]</scope>
    <source>
        <strain evidence="2 3">LYH14W</strain>
    </source>
</reference>
<dbReference type="RefSeq" id="WP_394482077.1">
    <property type="nucleotide sequence ID" value="NZ_JBIGHV010000008.1"/>
</dbReference>
<sequence length="289" mass="31541">MARITASVYTSHVPAIGAALDLGKTIESYWQPVFAGYEPSKRWLANNRPDVVFLVYNDHATAFSLDLIPTFAIGTAARFEPADEGWGPRPVPPVIGHPELAGHIAHSVIQDDFDLTIVNKMDVDHGLTVPLSLMCGQTDPVQGAWPCAVIPFAVNVVHYPVPSGRRCFMLGQAIRRAVESFGPDLNVQIWGTGGMSHQLQGPRAGLINRDWDNRFLDRLIAEPDALSRVPHDEYVREAGSEGIELVMWMIARGAMADINGGAAPKVAHRFYHVPASNTAVGHLILENSQ</sequence>
<dbReference type="GO" id="GO:0051213">
    <property type="term" value="F:dioxygenase activity"/>
    <property type="evidence" value="ECO:0007669"/>
    <property type="project" value="UniProtKB-KW"/>
</dbReference>
<keyword evidence="2" id="KW-0223">Dioxygenase</keyword>
<keyword evidence="3" id="KW-1185">Reference proteome</keyword>
<dbReference type="NCBIfam" id="NF009902">
    <property type="entry name" value="PRK13365.1"/>
    <property type="match status" value="1"/>
</dbReference>